<dbReference type="HOGENOM" id="CLU_924153_0_0_11"/>
<name>D9X1R8_STRVT</name>
<dbReference type="EMBL" id="GG657757">
    <property type="protein sequence ID" value="EFL29490.1"/>
    <property type="molecule type" value="Genomic_DNA"/>
</dbReference>
<dbReference type="eggNOG" id="ENOG5031VA1">
    <property type="taxonomic scope" value="Bacteria"/>
</dbReference>
<sequence>MRPDSRSRWSPSPPLLVEEGDSKGRRQKGGWRRDTAGTAPATVVAALPGAGRPGLDHVCDGVRLITDPGPDDPGQTIALAIVGAETAEGLAAALDDEWALYTPQQAAVTASALFAQIAAAGAALEELSDHLDAMAERGEITVPDYDGAGEAERLCTAQSVLGAAGQEAFGAIDARDCDGAVDILATTSYTGALPGSTHETYIQLAALLDDAELIPACRPPAEEVCAAQDYEDGCGCHIELTDHDGIVWDFHRSDGTWYVMPLADATPSGHPLTGRELSMTQTCPHPQHLALLVQQTLAGTV</sequence>
<evidence type="ECO:0000313" key="3">
    <source>
        <dbReference type="Proteomes" id="UP000004184"/>
    </source>
</evidence>
<dbReference type="STRING" id="591159.SSQG_00008"/>
<accession>D9X1R8</accession>
<proteinExistence type="predicted"/>
<feature type="region of interest" description="Disordered" evidence="1">
    <location>
        <begin position="1"/>
        <end position="37"/>
    </location>
</feature>
<keyword evidence="3" id="KW-1185">Reference proteome</keyword>
<protein>
    <submittedName>
        <fullName evidence="2">Predicted protein</fullName>
    </submittedName>
</protein>
<organism evidence="2 3">
    <name type="scientific">Streptomyces viridochromogenes (strain DSM 40736 / JCM 4977 / BCRC 1201 / Tue 494)</name>
    <dbReference type="NCBI Taxonomy" id="591159"/>
    <lineage>
        <taxon>Bacteria</taxon>
        <taxon>Bacillati</taxon>
        <taxon>Actinomycetota</taxon>
        <taxon>Actinomycetes</taxon>
        <taxon>Kitasatosporales</taxon>
        <taxon>Streptomycetaceae</taxon>
        <taxon>Streptomyces</taxon>
    </lineage>
</organism>
<evidence type="ECO:0000313" key="2">
    <source>
        <dbReference type="EMBL" id="EFL29490.1"/>
    </source>
</evidence>
<gene>
    <name evidence="2" type="ORF">SSQG_00008</name>
</gene>
<reference evidence="3" key="1">
    <citation type="submission" date="2009-02" db="EMBL/GenBank/DDBJ databases">
        <title>Annotation of Streptomyces viridochromogenes strain DSM 40736.</title>
        <authorList>
            <consortium name="The Broad Institute Genome Sequencing Platform"/>
            <consortium name="Broad Institute Microbial Sequencing Center"/>
            <person name="Fischbach M."/>
            <person name="Godfrey P."/>
            <person name="Ward D."/>
            <person name="Young S."/>
            <person name="Zeng Q."/>
            <person name="Koehrsen M."/>
            <person name="Alvarado L."/>
            <person name="Berlin A.M."/>
            <person name="Bochicchio J."/>
            <person name="Borenstein D."/>
            <person name="Chapman S.B."/>
            <person name="Chen Z."/>
            <person name="Engels R."/>
            <person name="Freedman E."/>
            <person name="Gellesch M."/>
            <person name="Goldberg J."/>
            <person name="Griggs A."/>
            <person name="Gujja S."/>
            <person name="Heilman E.R."/>
            <person name="Heiman D.I."/>
            <person name="Hepburn T.A."/>
            <person name="Howarth C."/>
            <person name="Jen D."/>
            <person name="Larson L."/>
            <person name="Lewis B."/>
            <person name="Mehta T."/>
            <person name="Park D."/>
            <person name="Pearson M."/>
            <person name="Richards J."/>
            <person name="Roberts A."/>
            <person name="Saif S."/>
            <person name="Shea T.D."/>
            <person name="Shenoy N."/>
            <person name="Sisk P."/>
            <person name="Stolte C."/>
            <person name="Sykes S.N."/>
            <person name="Thomson T."/>
            <person name="Walk T."/>
            <person name="White J."/>
            <person name="Yandava C."/>
            <person name="Straight P."/>
            <person name="Clardy J."/>
            <person name="Hung D."/>
            <person name="Kolter R."/>
            <person name="Mekalanos J."/>
            <person name="Walker S."/>
            <person name="Walsh C.T."/>
            <person name="Wieland-Brown L.C."/>
            <person name="Haas B."/>
            <person name="Nusbaum C."/>
            <person name="Birren B."/>
        </authorList>
    </citation>
    <scope>NUCLEOTIDE SEQUENCE [LARGE SCALE GENOMIC DNA]</scope>
    <source>
        <strain evidence="3">DSM 40736 / JCM 4977 / BCRC 1201 / Tue 494</strain>
    </source>
</reference>
<dbReference type="AlphaFoldDB" id="D9X1R8"/>
<evidence type="ECO:0000256" key="1">
    <source>
        <dbReference type="SAM" id="MobiDB-lite"/>
    </source>
</evidence>
<dbReference type="Proteomes" id="UP000004184">
    <property type="component" value="Unassembled WGS sequence"/>
</dbReference>